<reference evidence="9 10" key="1">
    <citation type="journal article" date="2010" name="J. Bacteriol.">
        <title>Genome sequence of Pantoea ananatis LMG20103, the causative agent of Eucalyptus blight and dieback.</title>
        <authorList>
            <person name="De Maayer P."/>
            <person name="Chan W.Y."/>
            <person name="Venter S.N."/>
            <person name="Toth I.K."/>
            <person name="Birch P.R."/>
            <person name="Joubert F."/>
            <person name="Coutinho T.A."/>
        </authorList>
    </citation>
    <scope>NUCLEOTIDE SEQUENCE [LARGE SCALE GENOMIC DNA]</scope>
    <source>
        <strain evidence="9 10">LMG 20103</strain>
    </source>
</reference>
<dbReference type="InterPro" id="IPR020846">
    <property type="entry name" value="MFS_dom"/>
</dbReference>
<dbReference type="FunFam" id="1.20.1720.10:FF:000004">
    <property type="entry name" value="EmrB/QacA family drug resistance transporter"/>
    <property type="match status" value="1"/>
</dbReference>
<feature type="transmembrane region" description="Helical" evidence="7">
    <location>
        <begin position="62"/>
        <end position="82"/>
    </location>
</feature>
<feature type="transmembrane region" description="Helical" evidence="7">
    <location>
        <begin position="343"/>
        <end position="362"/>
    </location>
</feature>
<dbReference type="PANTHER" id="PTHR23501">
    <property type="entry name" value="MAJOR FACILITATOR SUPERFAMILY"/>
    <property type="match status" value="1"/>
</dbReference>
<dbReference type="AlphaFoldDB" id="D4GF14"/>
<sequence length="501" mass="54280">MKYALALGNKKGSIMTNSTSAPRRRHWILFACMLAMFMAAIEVTIVATAMPTIVADLGGFSQFGWVFSVYLLTQAVSVPLYGRLADLWGRKKMLFLGIAIFLTGSVLCGFAHTMLWLIVFRAFQGLGAGAIMPLSSTIVADIYSPRERASVQGWLSSVWGVAAIVGPLSGAWLVQHFSWSVIFWVNVPIGIISMLMLAALLPAYTQTQPSQSLNLTGSGWLTLCISAVLIALLQAEQLGYWLLLFLAIGLVAGWQLTRHEQRTRSPLFPLSLWKSPLIIAGNLGNFIIGATMMGVSAFLPTWIQGVTGGSPLQAGTALAMMSVGWPLASTLSGRLMLLTSYRFTAQLGALLLIGGSALLLLLHTESTLFQAGFTAFVIGTGMGMTSTTFLVSVQNHADFNVQGICTASVMFSRMIGSALGTAVMGAVLNLNLQWRLPHAQDPVQQIMSQETRDRLAPDVLQPMLQAIAASLHWVFIVALVIAFLTLWVAWKMPRQQPQQTE</sequence>
<evidence type="ECO:0000313" key="10">
    <source>
        <dbReference type="Proteomes" id="UP000001702"/>
    </source>
</evidence>
<name>D4GF14_PANAM</name>
<feature type="domain" description="Major facilitator superfamily (MFS) profile" evidence="8">
    <location>
        <begin position="28"/>
        <end position="497"/>
    </location>
</feature>
<evidence type="ECO:0000259" key="8">
    <source>
        <dbReference type="PROSITE" id="PS50850"/>
    </source>
</evidence>
<dbReference type="Gene3D" id="1.20.1720.10">
    <property type="entry name" value="Multidrug resistance protein D"/>
    <property type="match status" value="1"/>
</dbReference>
<dbReference type="GO" id="GO:0022857">
    <property type="term" value="F:transmembrane transporter activity"/>
    <property type="evidence" value="ECO:0007669"/>
    <property type="project" value="InterPro"/>
</dbReference>
<dbReference type="InterPro" id="IPR011701">
    <property type="entry name" value="MFS"/>
</dbReference>
<dbReference type="SUPFAM" id="SSF103473">
    <property type="entry name" value="MFS general substrate transporter"/>
    <property type="match status" value="1"/>
</dbReference>
<dbReference type="KEGG" id="pam:PANA_1969"/>
<feature type="transmembrane region" description="Helical" evidence="7">
    <location>
        <begin position="238"/>
        <end position="256"/>
    </location>
</feature>
<keyword evidence="10" id="KW-1185">Reference proteome</keyword>
<evidence type="ECO:0000256" key="7">
    <source>
        <dbReference type="SAM" id="Phobius"/>
    </source>
</evidence>
<evidence type="ECO:0000256" key="6">
    <source>
        <dbReference type="ARBA" id="ARBA00023136"/>
    </source>
</evidence>
<keyword evidence="6 7" id="KW-0472">Membrane</keyword>
<dbReference type="PROSITE" id="PS50850">
    <property type="entry name" value="MFS"/>
    <property type="match status" value="1"/>
</dbReference>
<dbReference type="PANTHER" id="PTHR23501:SF191">
    <property type="entry name" value="VACUOLAR BASIC AMINO ACID TRANSPORTER 4"/>
    <property type="match status" value="1"/>
</dbReference>
<dbReference type="Proteomes" id="UP000001702">
    <property type="component" value="Chromosome"/>
</dbReference>
<dbReference type="HOGENOM" id="CLU_000960_22_3_6"/>
<feature type="transmembrane region" description="Helical" evidence="7">
    <location>
        <begin position="213"/>
        <end position="232"/>
    </location>
</feature>
<evidence type="ECO:0000256" key="5">
    <source>
        <dbReference type="ARBA" id="ARBA00022989"/>
    </source>
</evidence>
<feature type="transmembrane region" description="Helical" evidence="7">
    <location>
        <begin position="277"/>
        <end position="299"/>
    </location>
</feature>
<keyword evidence="4 7" id="KW-0812">Transmembrane</keyword>
<organism evidence="9 10">
    <name type="scientific">Pantoea ananatis (strain LMG 20103)</name>
    <dbReference type="NCBI Taxonomy" id="706191"/>
    <lineage>
        <taxon>Bacteria</taxon>
        <taxon>Pseudomonadati</taxon>
        <taxon>Pseudomonadota</taxon>
        <taxon>Gammaproteobacteria</taxon>
        <taxon>Enterobacterales</taxon>
        <taxon>Erwiniaceae</taxon>
        <taxon>Pantoea</taxon>
    </lineage>
</organism>
<feature type="transmembrane region" description="Helical" evidence="7">
    <location>
        <begin position="368"/>
        <end position="391"/>
    </location>
</feature>
<dbReference type="eggNOG" id="COG2814">
    <property type="taxonomic scope" value="Bacteria"/>
</dbReference>
<dbReference type="GO" id="GO:0005886">
    <property type="term" value="C:plasma membrane"/>
    <property type="evidence" value="ECO:0007669"/>
    <property type="project" value="UniProtKB-SubCell"/>
</dbReference>
<dbReference type="Gene3D" id="1.20.1250.20">
    <property type="entry name" value="MFS general substrate transporter like domains"/>
    <property type="match status" value="1"/>
</dbReference>
<keyword evidence="2" id="KW-0813">Transport</keyword>
<dbReference type="STRING" id="706191.PANA_1969"/>
<evidence type="ECO:0000256" key="2">
    <source>
        <dbReference type="ARBA" id="ARBA00022448"/>
    </source>
</evidence>
<comment type="subcellular location">
    <subcellularLocation>
        <location evidence="1">Cell membrane</location>
        <topology evidence="1">Multi-pass membrane protein</topology>
    </subcellularLocation>
</comment>
<feature type="transmembrane region" description="Helical" evidence="7">
    <location>
        <begin position="27"/>
        <end position="50"/>
    </location>
</feature>
<gene>
    <name evidence="9" type="primary">emrY</name>
    <name evidence="9" type="ordered locus">PANA_1969</name>
</gene>
<dbReference type="CDD" id="cd17502">
    <property type="entry name" value="MFS_Azr1_MDR_like"/>
    <property type="match status" value="1"/>
</dbReference>
<protein>
    <submittedName>
        <fullName evidence="9">EmrY</fullName>
    </submittedName>
</protein>
<evidence type="ECO:0000256" key="3">
    <source>
        <dbReference type="ARBA" id="ARBA00022475"/>
    </source>
</evidence>
<dbReference type="InterPro" id="IPR036259">
    <property type="entry name" value="MFS_trans_sf"/>
</dbReference>
<dbReference type="EMBL" id="CP001875">
    <property type="protein sequence ID" value="ADD77136.1"/>
    <property type="molecule type" value="Genomic_DNA"/>
</dbReference>
<evidence type="ECO:0000313" key="9">
    <source>
        <dbReference type="EMBL" id="ADD77136.1"/>
    </source>
</evidence>
<feature type="transmembrane region" description="Helical" evidence="7">
    <location>
        <begin position="155"/>
        <end position="175"/>
    </location>
</feature>
<feature type="transmembrane region" description="Helical" evidence="7">
    <location>
        <begin position="311"/>
        <end position="331"/>
    </location>
</feature>
<feature type="transmembrane region" description="Helical" evidence="7">
    <location>
        <begin position="470"/>
        <end position="490"/>
    </location>
</feature>
<dbReference type="Pfam" id="PF07690">
    <property type="entry name" value="MFS_1"/>
    <property type="match status" value="1"/>
</dbReference>
<feature type="transmembrane region" description="Helical" evidence="7">
    <location>
        <begin position="94"/>
        <end position="119"/>
    </location>
</feature>
<evidence type="ECO:0000256" key="4">
    <source>
        <dbReference type="ARBA" id="ARBA00022692"/>
    </source>
</evidence>
<keyword evidence="3" id="KW-1003">Cell membrane</keyword>
<accession>D4GF14</accession>
<evidence type="ECO:0000256" key="1">
    <source>
        <dbReference type="ARBA" id="ARBA00004651"/>
    </source>
</evidence>
<feature type="transmembrane region" description="Helical" evidence="7">
    <location>
        <begin position="181"/>
        <end position="201"/>
    </location>
</feature>
<dbReference type="PRINTS" id="PR01036">
    <property type="entry name" value="TCRTETB"/>
</dbReference>
<proteinExistence type="predicted"/>
<keyword evidence="5 7" id="KW-1133">Transmembrane helix</keyword>